<feature type="domain" description="N-acetyltransferase" evidence="9">
    <location>
        <begin position="41"/>
        <end position="189"/>
    </location>
</feature>
<dbReference type="Proteomes" id="UP000007797">
    <property type="component" value="Unassembled WGS sequence"/>
</dbReference>
<dbReference type="RefSeq" id="XP_004367321.1">
    <property type="nucleotide sequence ID" value="XM_004367264.1"/>
</dbReference>
<name>F4PWH4_CACFS</name>
<dbReference type="GeneID" id="14872058"/>
<dbReference type="EC" id="2.3.1.4" evidence="8"/>
<dbReference type="OrthoDB" id="10039976at2759"/>
<dbReference type="KEGG" id="dfa:DFA_07462"/>
<dbReference type="CDD" id="cd04301">
    <property type="entry name" value="NAT_SF"/>
    <property type="match status" value="1"/>
</dbReference>
<evidence type="ECO:0000256" key="4">
    <source>
        <dbReference type="ARBA" id="ARBA00022679"/>
    </source>
</evidence>
<keyword evidence="4 8" id="KW-0808">Transferase</keyword>
<comment type="subunit">
    <text evidence="3">Homodimer.</text>
</comment>
<keyword evidence="11" id="KW-1185">Reference proteome</keyword>
<comment type="pathway">
    <text evidence="8">Nucleotide-sugar biosynthesis; UDP-N-acetyl-alpha-D-glucosamine biosynthesis; N-acetyl-alpha-D-glucosamine 1-phosphate from alpha-D-glucosamine 6-phosphate (route I): step 1/2.</text>
</comment>
<evidence type="ECO:0000256" key="5">
    <source>
        <dbReference type="ARBA" id="ARBA00022824"/>
    </source>
</evidence>
<reference evidence="11" key="1">
    <citation type="journal article" date="2011" name="Genome Res.">
        <title>Phylogeny-wide analysis of social amoeba genomes highlights ancient origins for complex intercellular communication.</title>
        <authorList>
            <person name="Heidel A.J."/>
            <person name="Lawal H.M."/>
            <person name="Felder M."/>
            <person name="Schilde C."/>
            <person name="Helps N.R."/>
            <person name="Tunggal B."/>
            <person name="Rivero F."/>
            <person name="John U."/>
            <person name="Schleicher M."/>
            <person name="Eichinger L."/>
            <person name="Platzer M."/>
            <person name="Noegel A.A."/>
            <person name="Schaap P."/>
            <person name="Gloeckner G."/>
        </authorList>
    </citation>
    <scope>NUCLEOTIDE SEQUENCE [LARGE SCALE GENOMIC DNA]</scope>
    <source>
        <strain evidence="11">SH3</strain>
    </source>
</reference>
<dbReference type="GO" id="GO:0005789">
    <property type="term" value="C:endoplasmic reticulum membrane"/>
    <property type="evidence" value="ECO:0007669"/>
    <property type="project" value="UniProtKB-SubCell"/>
</dbReference>
<dbReference type="GO" id="GO:0006048">
    <property type="term" value="P:UDP-N-acetylglucosamine biosynthetic process"/>
    <property type="evidence" value="ECO:0007669"/>
    <property type="project" value="UniProtKB-UniRule"/>
</dbReference>
<proteinExistence type="inferred from homology"/>
<evidence type="ECO:0000256" key="6">
    <source>
        <dbReference type="ARBA" id="ARBA00023136"/>
    </source>
</evidence>
<dbReference type="InterPro" id="IPR000182">
    <property type="entry name" value="GNAT_dom"/>
</dbReference>
<dbReference type="OMA" id="NQRYDWI"/>
<keyword evidence="6" id="KW-0472">Membrane</keyword>
<evidence type="ECO:0000313" key="11">
    <source>
        <dbReference type="Proteomes" id="UP000007797"/>
    </source>
</evidence>
<dbReference type="PANTHER" id="PTHR13355">
    <property type="entry name" value="GLUCOSAMINE 6-PHOSPHATE N-ACETYLTRANSFERASE"/>
    <property type="match status" value="1"/>
</dbReference>
<gene>
    <name evidence="10" type="primary">gna1</name>
    <name evidence="10" type="ORF">DFA_07462</name>
</gene>
<sequence>MESNECSSISNNNIICSNNNNNGLFPLSMMNTTRYYNDGDIQFRPLEIDDYDKGYSALLCQLTEAKFTKSQYIERYNQMKKELDNYYVVVVEDKSKSKIIGTGTLMVEKKFIRGCALCGHIEDIVVDSTYRGKNLGLKMIEQLKYIGTLVGCYKLILDCDENNVKFYEKCGFVKKQAMMALYLPPQPKL</sequence>
<dbReference type="InterPro" id="IPR016181">
    <property type="entry name" value="Acyl_CoA_acyltransferase"/>
</dbReference>
<evidence type="ECO:0000256" key="8">
    <source>
        <dbReference type="RuleBase" id="RU365086"/>
    </source>
</evidence>
<dbReference type="GO" id="GO:0004343">
    <property type="term" value="F:glucosamine 6-phosphate N-acetyltransferase activity"/>
    <property type="evidence" value="ECO:0007669"/>
    <property type="project" value="UniProtKB-UniRule"/>
</dbReference>
<dbReference type="InterPro" id="IPR039143">
    <property type="entry name" value="GNPNAT1-like"/>
</dbReference>
<protein>
    <recommendedName>
        <fullName evidence="8">Glucosamine 6-phosphate N-acetyltransferase</fullName>
        <ecNumber evidence="8">2.3.1.4</ecNumber>
    </recommendedName>
</protein>
<evidence type="ECO:0000313" key="10">
    <source>
        <dbReference type="EMBL" id="EGG20338.1"/>
    </source>
</evidence>
<comment type="catalytic activity">
    <reaction evidence="8">
        <text>D-glucosamine 6-phosphate + acetyl-CoA = N-acetyl-D-glucosamine 6-phosphate + CoA + H(+)</text>
        <dbReference type="Rhea" id="RHEA:10292"/>
        <dbReference type="ChEBI" id="CHEBI:15378"/>
        <dbReference type="ChEBI" id="CHEBI:57287"/>
        <dbReference type="ChEBI" id="CHEBI:57288"/>
        <dbReference type="ChEBI" id="CHEBI:57513"/>
        <dbReference type="ChEBI" id="CHEBI:58725"/>
        <dbReference type="EC" id="2.3.1.4"/>
    </reaction>
</comment>
<dbReference type="Gene3D" id="3.40.630.30">
    <property type="match status" value="1"/>
</dbReference>
<dbReference type="Pfam" id="PF00583">
    <property type="entry name" value="Acetyltransf_1"/>
    <property type="match status" value="1"/>
</dbReference>
<dbReference type="UniPathway" id="UPA00113">
    <property type="reaction ID" value="UER00529"/>
</dbReference>
<comment type="subcellular location">
    <subcellularLocation>
        <location evidence="1">Endomembrane system</location>
        <topology evidence="1">Peripheral membrane protein</topology>
    </subcellularLocation>
    <subcellularLocation>
        <location evidence="2">Endoplasmic reticulum membrane</location>
    </subcellularLocation>
</comment>
<evidence type="ECO:0000256" key="7">
    <source>
        <dbReference type="ARBA" id="ARBA00023315"/>
    </source>
</evidence>
<comment type="similarity">
    <text evidence="8">Belongs to the acetyltransferase family. GNA1 subfamily.</text>
</comment>
<dbReference type="SUPFAM" id="SSF55729">
    <property type="entry name" value="Acyl-CoA N-acyltransferases (Nat)"/>
    <property type="match status" value="1"/>
</dbReference>
<dbReference type="EMBL" id="GL883013">
    <property type="protein sequence ID" value="EGG20338.1"/>
    <property type="molecule type" value="Genomic_DNA"/>
</dbReference>
<evidence type="ECO:0000256" key="3">
    <source>
        <dbReference type="ARBA" id="ARBA00011738"/>
    </source>
</evidence>
<dbReference type="AlphaFoldDB" id="F4PWH4"/>
<accession>F4PWH4</accession>
<dbReference type="STRING" id="1054147.F4PWH4"/>
<evidence type="ECO:0000256" key="1">
    <source>
        <dbReference type="ARBA" id="ARBA00004184"/>
    </source>
</evidence>
<dbReference type="PROSITE" id="PS51186">
    <property type="entry name" value="GNAT"/>
    <property type="match status" value="1"/>
</dbReference>
<evidence type="ECO:0000256" key="2">
    <source>
        <dbReference type="ARBA" id="ARBA00004586"/>
    </source>
</evidence>
<keyword evidence="7 8" id="KW-0012">Acyltransferase</keyword>
<dbReference type="FunFam" id="3.40.630.30:FF:000048">
    <property type="entry name" value="Glucosamine 6-phosphate N-acetyltransferase"/>
    <property type="match status" value="1"/>
</dbReference>
<organism evidence="10 11">
    <name type="scientific">Cavenderia fasciculata</name>
    <name type="common">Slime mold</name>
    <name type="synonym">Dictyostelium fasciculatum</name>
    <dbReference type="NCBI Taxonomy" id="261658"/>
    <lineage>
        <taxon>Eukaryota</taxon>
        <taxon>Amoebozoa</taxon>
        <taxon>Evosea</taxon>
        <taxon>Eumycetozoa</taxon>
        <taxon>Dictyostelia</taxon>
        <taxon>Acytosteliales</taxon>
        <taxon>Cavenderiaceae</taxon>
        <taxon>Cavenderia</taxon>
    </lineage>
</organism>
<dbReference type="PANTHER" id="PTHR13355:SF11">
    <property type="entry name" value="GLUCOSAMINE 6-PHOSPHATE N-ACETYLTRANSFERASE"/>
    <property type="match status" value="1"/>
</dbReference>
<evidence type="ECO:0000259" key="9">
    <source>
        <dbReference type="PROSITE" id="PS51186"/>
    </source>
</evidence>
<keyword evidence="5" id="KW-0256">Endoplasmic reticulum</keyword>